<organism evidence="1 2">
    <name type="scientific">Dreissena polymorpha</name>
    <name type="common">Zebra mussel</name>
    <name type="synonym">Mytilus polymorpha</name>
    <dbReference type="NCBI Taxonomy" id="45954"/>
    <lineage>
        <taxon>Eukaryota</taxon>
        <taxon>Metazoa</taxon>
        <taxon>Spiralia</taxon>
        <taxon>Lophotrochozoa</taxon>
        <taxon>Mollusca</taxon>
        <taxon>Bivalvia</taxon>
        <taxon>Autobranchia</taxon>
        <taxon>Heteroconchia</taxon>
        <taxon>Euheterodonta</taxon>
        <taxon>Imparidentia</taxon>
        <taxon>Neoheterodontei</taxon>
        <taxon>Myida</taxon>
        <taxon>Dreissenoidea</taxon>
        <taxon>Dreissenidae</taxon>
        <taxon>Dreissena</taxon>
    </lineage>
</organism>
<comment type="caution">
    <text evidence="1">The sequence shown here is derived from an EMBL/GenBank/DDBJ whole genome shotgun (WGS) entry which is preliminary data.</text>
</comment>
<accession>A0A9D4DRJ5</accession>
<sequence length="97" mass="11277">MFDDSEEKAKAFVSITKYKDANKAKKRRKLFRDDERTTPAANTELRARDHIGIHTFYSIVDCLTVELCKRLSAYSGLHKLFGFMPEFESLTLDDVRK</sequence>
<dbReference type="EMBL" id="JAIWYP010000010">
    <property type="protein sequence ID" value="KAH3754131.1"/>
    <property type="molecule type" value="Genomic_DNA"/>
</dbReference>
<proteinExistence type="predicted"/>
<evidence type="ECO:0000313" key="2">
    <source>
        <dbReference type="Proteomes" id="UP000828390"/>
    </source>
</evidence>
<reference evidence="1" key="2">
    <citation type="submission" date="2020-11" db="EMBL/GenBank/DDBJ databases">
        <authorList>
            <person name="McCartney M.A."/>
            <person name="Auch B."/>
            <person name="Kono T."/>
            <person name="Mallez S."/>
            <person name="Becker A."/>
            <person name="Gohl D.M."/>
            <person name="Silverstein K.A.T."/>
            <person name="Koren S."/>
            <person name="Bechman K.B."/>
            <person name="Herman A."/>
            <person name="Abrahante J.E."/>
            <person name="Garbe J."/>
        </authorList>
    </citation>
    <scope>NUCLEOTIDE SEQUENCE</scope>
    <source>
        <strain evidence="1">Duluth1</strain>
        <tissue evidence="1">Whole animal</tissue>
    </source>
</reference>
<evidence type="ECO:0000313" key="1">
    <source>
        <dbReference type="EMBL" id="KAH3754131.1"/>
    </source>
</evidence>
<name>A0A9D4DRJ5_DREPO</name>
<gene>
    <name evidence="1" type="ORF">DPMN_188792</name>
</gene>
<keyword evidence="2" id="KW-1185">Reference proteome</keyword>
<dbReference type="Proteomes" id="UP000828390">
    <property type="component" value="Unassembled WGS sequence"/>
</dbReference>
<dbReference type="AlphaFoldDB" id="A0A9D4DRJ5"/>
<protein>
    <submittedName>
        <fullName evidence="1">Uncharacterized protein</fullName>
    </submittedName>
</protein>
<reference evidence="1" key="1">
    <citation type="journal article" date="2019" name="bioRxiv">
        <title>The Genome of the Zebra Mussel, Dreissena polymorpha: A Resource for Invasive Species Research.</title>
        <authorList>
            <person name="McCartney M.A."/>
            <person name="Auch B."/>
            <person name="Kono T."/>
            <person name="Mallez S."/>
            <person name="Zhang Y."/>
            <person name="Obille A."/>
            <person name="Becker A."/>
            <person name="Abrahante J.E."/>
            <person name="Garbe J."/>
            <person name="Badalamenti J.P."/>
            <person name="Herman A."/>
            <person name="Mangelson H."/>
            <person name="Liachko I."/>
            <person name="Sullivan S."/>
            <person name="Sone E.D."/>
            <person name="Koren S."/>
            <person name="Silverstein K.A.T."/>
            <person name="Beckman K.B."/>
            <person name="Gohl D.M."/>
        </authorList>
    </citation>
    <scope>NUCLEOTIDE SEQUENCE</scope>
    <source>
        <strain evidence="1">Duluth1</strain>
        <tissue evidence="1">Whole animal</tissue>
    </source>
</reference>